<dbReference type="InterPro" id="IPR003767">
    <property type="entry name" value="Malate/L-lactate_DH-like"/>
</dbReference>
<dbReference type="Gene3D" id="3.30.1370.60">
    <property type="entry name" value="Hypothetical oxidoreductase yiak, domain 2"/>
    <property type="match status" value="1"/>
</dbReference>
<dbReference type="Pfam" id="PF02615">
    <property type="entry name" value="Ldh_2"/>
    <property type="match status" value="1"/>
</dbReference>
<evidence type="ECO:0000256" key="2">
    <source>
        <dbReference type="ARBA" id="ARBA00023002"/>
    </source>
</evidence>
<sequence length="388" mass="42391">MGIPRVLSLCSFRSRINRSDATVRLSSTDFSGVVSRKEAKRYLMDCLAALKSSEDHAEQLADVLVEADYRGHFSHGLNRIEIYIKDLRAGLCQTKDPPKILKESPATAWVDGVNCLGPVVGNFSMDLAIKKAKECGVGWVAAKGSNHYGIAAWYSMTALKHNLLGMSFTNTSPFLCPTRSKEAALGTNPISLAAPGKNSDSFVLDMATTTVAVGKIEIQKRKKEPIPEGWALDAEGRPTTDAEVGFETKKLMPLGGTEMNSGYKGYGLAVLVEIFCGMLSGSTYGQNVRSWMSAERIANLGQCFIAINPEMFAPGFEERMSDLMTMLRNLPSVDKSKPVLVHGDPERAHMALVDKEGGIRYHENQLKAAAELAKELNIQPMKLEKPKC</sequence>
<comment type="caution">
    <text evidence="3">The sequence shown here is derived from an EMBL/GenBank/DDBJ whole genome shotgun (WGS) entry which is preliminary data.</text>
</comment>
<gene>
    <name evidence="3" type="ORF">PYX00_000817</name>
</gene>
<protein>
    <recommendedName>
        <fullName evidence="4">Malate dehydrogenase</fullName>
    </recommendedName>
</protein>
<dbReference type="GO" id="GO:0016491">
    <property type="term" value="F:oxidoreductase activity"/>
    <property type="evidence" value="ECO:0007669"/>
    <property type="project" value="UniProtKB-KW"/>
</dbReference>
<evidence type="ECO:0000313" key="3">
    <source>
        <dbReference type="EMBL" id="KAL0279211.1"/>
    </source>
</evidence>
<comment type="similarity">
    <text evidence="1">Belongs to the LDH2/MDH2 oxidoreductase family.</text>
</comment>
<reference evidence="3" key="1">
    <citation type="journal article" date="2024" name="Gigascience">
        <title>Chromosome-level genome of the poultry shaft louse Menopon gallinae provides insight into the host-switching and adaptive evolution of parasitic lice.</title>
        <authorList>
            <person name="Xu Y."/>
            <person name="Ma L."/>
            <person name="Liu S."/>
            <person name="Liang Y."/>
            <person name="Liu Q."/>
            <person name="He Z."/>
            <person name="Tian L."/>
            <person name="Duan Y."/>
            <person name="Cai W."/>
            <person name="Li H."/>
            <person name="Song F."/>
        </authorList>
    </citation>
    <scope>NUCLEOTIDE SEQUENCE</scope>
    <source>
        <strain evidence="3">Cailab_2023a</strain>
    </source>
</reference>
<dbReference type="EMBL" id="JARGDH010000001">
    <property type="protein sequence ID" value="KAL0279211.1"/>
    <property type="molecule type" value="Genomic_DNA"/>
</dbReference>
<dbReference type="AlphaFoldDB" id="A0AAW2IBA1"/>
<dbReference type="PANTHER" id="PTHR11091:SF0">
    <property type="entry name" value="MALATE DEHYDROGENASE"/>
    <property type="match status" value="1"/>
</dbReference>
<proteinExistence type="inferred from homology"/>
<dbReference type="InterPro" id="IPR036111">
    <property type="entry name" value="Mal/L-sulfo/L-lacto_DH-like_sf"/>
</dbReference>
<organism evidence="3">
    <name type="scientific">Menopon gallinae</name>
    <name type="common">poultry shaft louse</name>
    <dbReference type="NCBI Taxonomy" id="328185"/>
    <lineage>
        <taxon>Eukaryota</taxon>
        <taxon>Metazoa</taxon>
        <taxon>Ecdysozoa</taxon>
        <taxon>Arthropoda</taxon>
        <taxon>Hexapoda</taxon>
        <taxon>Insecta</taxon>
        <taxon>Pterygota</taxon>
        <taxon>Neoptera</taxon>
        <taxon>Paraneoptera</taxon>
        <taxon>Psocodea</taxon>
        <taxon>Troctomorpha</taxon>
        <taxon>Phthiraptera</taxon>
        <taxon>Amblycera</taxon>
        <taxon>Menoponidae</taxon>
        <taxon>Menopon</taxon>
    </lineage>
</organism>
<dbReference type="PANTHER" id="PTHR11091">
    <property type="entry name" value="OXIDOREDUCTASE-RELATED"/>
    <property type="match status" value="1"/>
</dbReference>
<evidence type="ECO:0008006" key="4">
    <source>
        <dbReference type="Google" id="ProtNLM"/>
    </source>
</evidence>
<evidence type="ECO:0000256" key="1">
    <source>
        <dbReference type="ARBA" id="ARBA00006056"/>
    </source>
</evidence>
<accession>A0AAW2IBA1</accession>
<dbReference type="InterPro" id="IPR043143">
    <property type="entry name" value="Mal/L-sulf/L-lact_DH-like_NADP"/>
</dbReference>
<dbReference type="SUPFAM" id="SSF89733">
    <property type="entry name" value="L-sulfolactate dehydrogenase-like"/>
    <property type="match status" value="1"/>
</dbReference>
<keyword evidence="2" id="KW-0560">Oxidoreductase</keyword>
<name>A0AAW2IBA1_9NEOP</name>
<dbReference type="InterPro" id="IPR043144">
    <property type="entry name" value="Mal/L-sulf/L-lact_DH-like_ah"/>
</dbReference>
<dbReference type="Gene3D" id="1.10.1530.10">
    <property type="match status" value="1"/>
</dbReference>